<dbReference type="Pfam" id="PF06725">
    <property type="entry name" value="3D"/>
    <property type="match status" value="1"/>
</dbReference>
<keyword evidence="4" id="KW-1185">Reference proteome</keyword>
<dbReference type="RefSeq" id="WP_074914392.1">
    <property type="nucleotide sequence ID" value="NZ_CP081135.1"/>
</dbReference>
<dbReference type="InterPro" id="IPR003646">
    <property type="entry name" value="SH3-like_bac-type"/>
</dbReference>
<dbReference type="AlphaFoldDB" id="A0AAX2ZAR5"/>
<dbReference type="SMART" id="SM00287">
    <property type="entry name" value="SH3b"/>
    <property type="match status" value="2"/>
</dbReference>
<dbReference type="CDD" id="cd14667">
    <property type="entry name" value="3D_containing_proteins"/>
    <property type="match status" value="1"/>
</dbReference>
<dbReference type="Gene3D" id="2.30.30.40">
    <property type="entry name" value="SH3 Domains"/>
    <property type="match status" value="2"/>
</dbReference>
<evidence type="ECO:0000313" key="4">
    <source>
        <dbReference type="Proteomes" id="UP001198983"/>
    </source>
</evidence>
<dbReference type="InterPro" id="IPR052354">
    <property type="entry name" value="Cell_Wall_Dynamics_Protein"/>
</dbReference>
<dbReference type="InterPro" id="IPR010611">
    <property type="entry name" value="3D_dom"/>
</dbReference>
<dbReference type="PANTHER" id="PTHR34408">
    <property type="entry name" value="FAMILY PROTEIN, PUTATIVE-RELATED"/>
    <property type="match status" value="1"/>
</dbReference>
<feature type="domain" description="SH3b" evidence="2">
    <location>
        <begin position="29"/>
        <end position="93"/>
    </location>
</feature>
<dbReference type="GO" id="GO:0009254">
    <property type="term" value="P:peptidoglycan turnover"/>
    <property type="evidence" value="ECO:0007669"/>
    <property type="project" value="InterPro"/>
</dbReference>
<sequence>MFKKTLKATALLSSLAIMVGIAKPINVDAATTYVMATGNVNVRSGASTKYKSIDKLKKGKAVKVLSSKSGWYKVQLSSNKTGWSSKKYLTTTNASVKSTVNVRSGASKKYKVVDKLSKGEKVKVLSSSGDWHKVQFDGNEVGWSHEDYINKTSSSSSSNSGSSMNVARKLTVKAYAYTGGGYTATGTKAKYGTLAVDPKVIPYGTKVYIKELDKVFTAEDCGGGIKGNKVDIYMNSQSACRNWGVKTITLQILK</sequence>
<dbReference type="InterPro" id="IPR059180">
    <property type="entry name" value="3D_YorM"/>
</dbReference>
<evidence type="ECO:0000256" key="1">
    <source>
        <dbReference type="SAM" id="SignalP"/>
    </source>
</evidence>
<proteinExistence type="predicted"/>
<feature type="chain" id="PRO_5043735386" evidence="1">
    <location>
        <begin position="30"/>
        <end position="254"/>
    </location>
</feature>
<dbReference type="Gene3D" id="2.40.40.10">
    <property type="entry name" value="RlpA-like domain"/>
    <property type="match status" value="1"/>
</dbReference>
<gene>
    <name evidence="3" type="ORF">JW646_12130</name>
</gene>
<dbReference type="KEGG" id="tem:JW646_12130"/>
<evidence type="ECO:0000313" key="3">
    <source>
        <dbReference type="EMBL" id="UEL46393.1"/>
    </source>
</evidence>
<reference evidence="3 4" key="1">
    <citation type="journal article" date="2023" name="Int. J. Syst. Evol. Microbiol.">
        <title>Terrisporobacter hibernicus sp. nov., isolated from bovine faeces in Northern Ireland.</title>
        <authorList>
            <person name="Mitchell M."/>
            <person name="Nguyen S.V."/>
            <person name="Connor M."/>
            <person name="Fairley D.J."/>
            <person name="Donoghue O."/>
            <person name="Marshall H."/>
            <person name="Koolman L."/>
            <person name="McMullan G."/>
            <person name="Schaffer K.E."/>
            <person name="McGrath J.W."/>
            <person name="Fanning S."/>
        </authorList>
    </citation>
    <scope>NUCLEOTIDE SEQUENCE [LARGE SCALE GENOMIC DNA]</scope>
    <source>
        <strain evidence="3 4">MCA3</strain>
    </source>
</reference>
<dbReference type="PANTHER" id="PTHR34408:SF1">
    <property type="entry name" value="GLYCOSYL HYDROLASE FAMILY 19 DOMAIN-CONTAINING PROTEIN HI_1415"/>
    <property type="match status" value="1"/>
</dbReference>
<evidence type="ECO:0000259" key="2">
    <source>
        <dbReference type="PROSITE" id="PS51781"/>
    </source>
</evidence>
<feature type="signal peptide" evidence="1">
    <location>
        <begin position="1"/>
        <end position="29"/>
    </location>
</feature>
<protein>
    <submittedName>
        <fullName evidence="3">SH3 domain-containing protein</fullName>
    </submittedName>
</protein>
<organism evidence="3 4">
    <name type="scientific">Terrisporobacter hibernicus</name>
    <dbReference type="NCBI Taxonomy" id="2813371"/>
    <lineage>
        <taxon>Bacteria</taxon>
        <taxon>Bacillati</taxon>
        <taxon>Bacillota</taxon>
        <taxon>Clostridia</taxon>
        <taxon>Peptostreptococcales</taxon>
        <taxon>Peptostreptococcaceae</taxon>
        <taxon>Terrisporobacter</taxon>
    </lineage>
</organism>
<dbReference type="GO" id="GO:0004553">
    <property type="term" value="F:hydrolase activity, hydrolyzing O-glycosyl compounds"/>
    <property type="evidence" value="ECO:0007669"/>
    <property type="project" value="InterPro"/>
</dbReference>
<name>A0AAX2ZAR5_9FIRM</name>
<dbReference type="EMBL" id="CP081135">
    <property type="protein sequence ID" value="UEL46393.1"/>
    <property type="molecule type" value="Genomic_DNA"/>
</dbReference>
<dbReference type="PROSITE" id="PS51781">
    <property type="entry name" value="SH3B"/>
    <property type="match status" value="1"/>
</dbReference>
<accession>A0AAX2ZAR5</accession>
<dbReference type="Proteomes" id="UP001198983">
    <property type="component" value="Chromosome"/>
</dbReference>
<dbReference type="SUPFAM" id="SSF50685">
    <property type="entry name" value="Barwin-like endoglucanases"/>
    <property type="match status" value="1"/>
</dbReference>
<keyword evidence="1" id="KW-0732">Signal</keyword>
<dbReference type="Pfam" id="PF08239">
    <property type="entry name" value="SH3_3"/>
    <property type="match status" value="2"/>
</dbReference>
<dbReference type="InterPro" id="IPR036908">
    <property type="entry name" value="RlpA-like_sf"/>
</dbReference>
<dbReference type="GO" id="GO:0019867">
    <property type="term" value="C:outer membrane"/>
    <property type="evidence" value="ECO:0007669"/>
    <property type="project" value="InterPro"/>
</dbReference>